<dbReference type="RefSeq" id="WP_211042622.1">
    <property type="nucleotide sequence ID" value="NZ_JAELVF020000001.1"/>
</dbReference>
<accession>A0A949JMA5</accession>
<feature type="chain" id="PRO_5038777844" description="Twin-arginine translocation signal domain-containing protein" evidence="2">
    <location>
        <begin position="26"/>
        <end position="386"/>
    </location>
</feature>
<protein>
    <recommendedName>
        <fullName evidence="5">Twin-arginine translocation signal domain-containing protein</fullName>
    </recommendedName>
</protein>
<dbReference type="Proteomes" id="UP000694501">
    <property type="component" value="Unassembled WGS sequence"/>
</dbReference>
<dbReference type="InterPro" id="IPR006311">
    <property type="entry name" value="TAT_signal"/>
</dbReference>
<feature type="compositionally biased region" description="Low complexity" evidence="1">
    <location>
        <begin position="35"/>
        <end position="48"/>
    </location>
</feature>
<organism evidence="3 4">
    <name type="scientific">Streptomyces tardus</name>
    <dbReference type="NCBI Taxonomy" id="2780544"/>
    <lineage>
        <taxon>Bacteria</taxon>
        <taxon>Bacillati</taxon>
        <taxon>Actinomycetota</taxon>
        <taxon>Actinomycetes</taxon>
        <taxon>Kitasatosporales</taxon>
        <taxon>Streptomycetaceae</taxon>
        <taxon>Streptomyces</taxon>
    </lineage>
</organism>
<keyword evidence="2" id="KW-0732">Signal</keyword>
<keyword evidence="4" id="KW-1185">Reference proteome</keyword>
<dbReference type="AlphaFoldDB" id="A0A949JMA5"/>
<proteinExistence type="predicted"/>
<reference evidence="3" key="1">
    <citation type="submission" date="2021-06" db="EMBL/GenBank/DDBJ databases">
        <title>Sequencing of actinobacteria type strains.</title>
        <authorList>
            <person name="Nguyen G.-S."/>
            <person name="Wentzel A."/>
        </authorList>
    </citation>
    <scope>NUCLEOTIDE SEQUENCE</scope>
    <source>
        <strain evidence="3">P38-E01</strain>
    </source>
</reference>
<sequence>MRRRQFLTGVAGAAGAAGMTLGSVAANPAQAKARSSTGSSAASSTSSGWTEVAVPPASGSARLESVAAQSASRAWAVGSQLRDEGDNPAAPLALVWDGTSWSETDTGHLGRNGGIRSVSSAGGDNAWAVSHGPDGGGQLLGWDGTTWQHTPYPDEGRPGGGLNAVLAVAGGEAWAVGSRGEGSEPALLRWNGSVWQWTDPLPAGVSPSLHGLNRALDGSVWVYGAEAVVRWDGGWTPVDFTPSIRSGITGLVPTAPDDVWLIGWAYGVGGPPGKPPAPVLSRYDGTGWSSPDKPFSPGALTAITADGQGVPELLCGWDFWEQTSAHYACWEPAGSGSGAWVSERGPDAGTGSSVTQSALAAVPGTTGGYWSVGHLGDNTPRIERRS</sequence>
<gene>
    <name evidence="3" type="ORF">JGS22_008920</name>
</gene>
<feature type="signal peptide" evidence="2">
    <location>
        <begin position="1"/>
        <end position="25"/>
    </location>
</feature>
<feature type="region of interest" description="Disordered" evidence="1">
    <location>
        <begin position="26"/>
        <end position="66"/>
    </location>
</feature>
<dbReference type="PROSITE" id="PS51318">
    <property type="entry name" value="TAT"/>
    <property type="match status" value="1"/>
</dbReference>
<evidence type="ECO:0000256" key="1">
    <source>
        <dbReference type="SAM" id="MobiDB-lite"/>
    </source>
</evidence>
<name>A0A949JMA5_9ACTN</name>
<dbReference type="SUPFAM" id="SSF50965">
    <property type="entry name" value="Galactose oxidase, central domain"/>
    <property type="match status" value="1"/>
</dbReference>
<evidence type="ECO:0000313" key="4">
    <source>
        <dbReference type="Proteomes" id="UP000694501"/>
    </source>
</evidence>
<dbReference type="InterPro" id="IPR011043">
    <property type="entry name" value="Gal_Oxase/kelch_b-propeller"/>
</dbReference>
<evidence type="ECO:0000256" key="2">
    <source>
        <dbReference type="SAM" id="SignalP"/>
    </source>
</evidence>
<comment type="caution">
    <text evidence="3">The sequence shown here is derived from an EMBL/GenBank/DDBJ whole genome shotgun (WGS) entry which is preliminary data.</text>
</comment>
<evidence type="ECO:0000313" key="3">
    <source>
        <dbReference type="EMBL" id="MBU7597736.1"/>
    </source>
</evidence>
<dbReference type="EMBL" id="JAELVF020000001">
    <property type="protein sequence ID" value="MBU7597736.1"/>
    <property type="molecule type" value="Genomic_DNA"/>
</dbReference>
<evidence type="ECO:0008006" key="5">
    <source>
        <dbReference type="Google" id="ProtNLM"/>
    </source>
</evidence>